<feature type="compositionally biased region" description="Basic residues" evidence="1">
    <location>
        <begin position="74"/>
        <end position="98"/>
    </location>
</feature>
<evidence type="ECO:0000313" key="2">
    <source>
        <dbReference type="EMBL" id="KAI9162541.1"/>
    </source>
</evidence>
<feature type="region of interest" description="Disordered" evidence="1">
    <location>
        <begin position="73"/>
        <end position="98"/>
    </location>
</feature>
<dbReference type="AlphaFoldDB" id="A0AAD5IHY8"/>
<reference evidence="2" key="2">
    <citation type="submission" date="2023-02" db="EMBL/GenBank/DDBJ databases">
        <authorList>
            <person name="Swenson N.G."/>
            <person name="Wegrzyn J.L."/>
            <person name="Mcevoy S.L."/>
        </authorList>
    </citation>
    <scope>NUCLEOTIDE SEQUENCE</scope>
    <source>
        <strain evidence="2">91603</strain>
        <tissue evidence="2">Leaf</tissue>
    </source>
</reference>
<proteinExistence type="predicted"/>
<keyword evidence="3" id="KW-1185">Reference proteome</keyword>
<evidence type="ECO:0000313" key="3">
    <source>
        <dbReference type="Proteomes" id="UP001064489"/>
    </source>
</evidence>
<evidence type="ECO:0000256" key="1">
    <source>
        <dbReference type="SAM" id="MobiDB-lite"/>
    </source>
</evidence>
<sequence>MTRFQFSSGFDFGSVSVSILNRLFRFCTDGFDSDSDSGSKVWWNRDLGWIEVDMSMVIMVDRRDLGILGWIDRSKKKKKKKKRKRRRSKKKRSRRRKI</sequence>
<accession>A0AAD5IHY8</accession>
<organism evidence="2 3">
    <name type="scientific">Acer negundo</name>
    <name type="common">Box elder</name>
    <dbReference type="NCBI Taxonomy" id="4023"/>
    <lineage>
        <taxon>Eukaryota</taxon>
        <taxon>Viridiplantae</taxon>
        <taxon>Streptophyta</taxon>
        <taxon>Embryophyta</taxon>
        <taxon>Tracheophyta</taxon>
        <taxon>Spermatophyta</taxon>
        <taxon>Magnoliopsida</taxon>
        <taxon>eudicotyledons</taxon>
        <taxon>Gunneridae</taxon>
        <taxon>Pentapetalae</taxon>
        <taxon>rosids</taxon>
        <taxon>malvids</taxon>
        <taxon>Sapindales</taxon>
        <taxon>Sapindaceae</taxon>
        <taxon>Hippocastanoideae</taxon>
        <taxon>Acereae</taxon>
        <taxon>Acer</taxon>
    </lineage>
</organism>
<dbReference type="Proteomes" id="UP001064489">
    <property type="component" value="Chromosome 2"/>
</dbReference>
<name>A0AAD5IHY8_ACENE</name>
<comment type="caution">
    <text evidence="2">The sequence shown here is derived from an EMBL/GenBank/DDBJ whole genome shotgun (WGS) entry which is preliminary data.</text>
</comment>
<protein>
    <submittedName>
        <fullName evidence="2">Uncharacterized protein</fullName>
    </submittedName>
</protein>
<reference evidence="2" key="1">
    <citation type="journal article" date="2022" name="Plant J.">
        <title>Strategies of tolerance reflected in two North American maple genomes.</title>
        <authorList>
            <person name="McEvoy S.L."/>
            <person name="Sezen U.U."/>
            <person name="Trouern-Trend A."/>
            <person name="McMahon S.M."/>
            <person name="Schaberg P.G."/>
            <person name="Yang J."/>
            <person name="Wegrzyn J.L."/>
            <person name="Swenson N.G."/>
        </authorList>
    </citation>
    <scope>NUCLEOTIDE SEQUENCE</scope>
    <source>
        <strain evidence="2">91603</strain>
    </source>
</reference>
<dbReference type="EMBL" id="JAJSOW010000106">
    <property type="protein sequence ID" value="KAI9162541.1"/>
    <property type="molecule type" value="Genomic_DNA"/>
</dbReference>
<gene>
    <name evidence="2" type="ORF">LWI28_028356</name>
</gene>